<dbReference type="RefSeq" id="WP_135525363.1">
    <property type="nucleotide sequence ID" value="NZ_SRLH01000002.1"/>
</dbReference>
<dbReference type="NCBIfam" id="NF033738">
    <property type="entry name" value="microvirid_RiPP"/>
    <property type="match status" value="1"/>
</dbReference>
<dbReference type="Pfam" id="PF12559">
    <property type="entry name" value="Inhibitor_I10"/>
    <property type="match status" value="1"/>
</dbReference>
<name>A0A4Z0LB11_9FLAO</name>
<gene>
    <name evidence="2" type="ORF">E4635_04160</name>
</gene>
<dbReference type="Proteomes" id="UP000297407">
    <property type="component" value="Unassembled WGS sequence"/>
</dbReference>
<reference evidence="2 3" key="1">
    <citation type="submission" date="2019-04" db="EMBL/GenBank/DDBJ databases">
        <title>Flavobacterium sp. strain DS2-A Genome sequencing and assembly.</title>
        <authorList>
            <person name="Kim I."/>
        </authorList>
    </citation>
    <scope>NUCLEOTIDE SEQUENCE [LARGE SCALE GENOMIC DNA]</scope>
    <source>
        <strain evidence="2 3">DS2-A</strain>
    </source>
</reference>
<feature type="region of interest" description="Disordered" evidence="1">
    <location>
        <begin position="24"/>
        <end position="74"/>
    </location>
</feature>
<keyword evidence="3" id="KW-1185">Reference proteome</keyword>
<accession>A0A4Z0LB11</accession>
<evidence type="ECO:0000256" key="1">
    <source>
        <dbReference type="SAM" id="MobiDB-lite"/>
    </source>
</evidence>
<sequence length="74" mass="8218">MKNKENLKKPFFANFLENQISKDEQTKIQGSAPMQTLKYPSDSEDGPGNITKPSVDIAHTMKYPSDNDEAGTEA</sequence>
<organism evidence="2 3">
    <name type="scientific">Flavobacterium humi</name>
    <dbReference type="NCBI Taxonomy" id="2562683"/>
    <lineage>
        <taxon>Bacteria</taxon>
        <taxon>Pseudomonadati</taxon>
        <taxon>Bacteroidota</taxon>
        <taxon>Flavobacteriia</taxon>
        <taxon>Flavobacteriales</taxon>
        <taxon>Flavobacteriaceae</taxon>
        <taxon>Flavobacterium</taxon>
    </lineage>
</organism>
<protein>
    <submittedName>
        <fullName evidence="2">Microviridin/marinostatin family tricyclic proteinase inhibitor</fullName>
    </submittedName>
</protein>
<dbReference type="AlphaFoldDB" id="A0A4Z0LB11"/>
<evidence type="ECO:0000313" key="3">
    <source>
        <dbReference type="Proteomes" id="UP000297407"/>
    </source>
</evidence>
<dbReference type="InterPro" id="IPR022217">
    <property type="entry name" value="Prot_inh_I10_marinostatin"/>
</dbReference>
<dbReference type="EMBL" id="SRLH01000002">
    <property type="protein sequence ID" value="TGD59053.1"/>
    <property type="molecule type" value="Genomic_DNA"/>
</dbReference>
<dbReference type="OrthoDB" id="678197at2"/>
<evidence type="ECO:0000313" key="2">
    <source>
        <dbReference type="EMBL" id="TGD59053.1"/>
    </source>
</evidence>
<proteinExistence type="predicted"/>
<comment type="caution">
    <text evidence="2">The sequence shown here is derived from an EMBL/GenBank/DDBJ whole genome shotgun (WGS) entry which is preliminary data.</text>
</comment>